<protein>
    <submittedName>
        <fullName evidence="3">Uncharacterized protein</fullName>
    </submittedName>
</protein>
<evidence type="ECO:0000313" key="2">
    <source>
        <dbReference type="EMBL" id="CAF1280336.1"/>
    </source>
</evidence>
<dbReference type="EMBL" id="CAJOBJ010060534">
    <property type="protein sequence ID" value="CAF4415713.1"/>
    <property type="molecule type" value="Genomic_DNA"/>
</dbReference>
<evidence type="ECO:0000313" key="8">
    <source>
        <dbReference type="Proteomes" id="UP000663855"/>
    </source>
</evidence>
<evidence type="ECO:0000313" key="5">
    <source>
        <dbReference type="EMBL" id="CAF4415713.1"/>
    </source>
</evidence>
<dbReference type="EMBL" id="CAJNOV010017957">
    <property type="protein sequence ID" value="CAF1615062.1"/>
    <property type="molecule type" value="Genomic_DNA"/>
</dbReference>
<dbReference type="Proteomes" id="UP000676336">
    <property type="component" value="Unassembled WGS sequence"/>
</dbReference>
<dbReference type="Proteomes" id="UP000663834">
    <property type="component" value="Unassembled WGS sequence"/>
</dbReference>
<feature type="signal peptide" evidence="1">
    <location>
        <begin position="1"/>
        <end position="17"/>
    </location>
</feature>
<reference evidence="3" key="1">
    <citation type="submission" date="2021-02" db="EMBL/GenBank/DDBJ databases">
        <authorList>
            <person name="Nowell W R."/>
        </authorList>
    </citation>
    <scope>NUCLEOTIDE SEQUENCE</scope>
</reference>
<dbReference type="EMBL" id="CAJOBI010104743">
    <property type="protein sequence ID" value="CAF4604896.1"/>
    <property type="molecule type" value="Genomic_DNA"/>
</dbReference>
<keyword evidence="1" id="KW-0732">Signal</keyword>
<dbReference type="OrthoDB" id="10059800at2759"/>
<dbReference type="EMBL" id="CAJNOW010000516">
    <property type="protein sequence ID" value="CAF1280336.1"/>
    <property type="molecule type" value="Genomic_DNA"/>
</dbReference>
<dbReference type="Proteomes" id="UP000681720">
    <property type="component" value="Unassembled WGS sequence"/>
</dbReference>
<sequence>MLAFSTILLLFLSNTLASGSNITQYGTDVVEVRNIELKQRSYSYNLILDHSIHQRYQDSFDYFIGVPSEVFTKIPGLTFIVHHTKPMLYRLSFQALCTVSTRDSNGYLRFLIDDRVLISNYLLPNNDQRQKSAPELGDSVLQIDHRGGGVLYSGGSPGTGLACLKWDDVYMREGTHLVEVAGRAGSGVLRVIGGQLSVDLIQYDPTANIQLPFPIIR</sequence>
<evidence type="ECO:0000313" key="7">
    <source>
        <dbReference type="EMBL" id="CAF4604896.1"/>
    </source>
</evidence>
<evidence type="ECO:0000313" key="4">
    <source>
        <dbReference type="EMBL" id="CAF2151596.1"/>
    </source>
</evidence>
<evidence type="ECO:0000313" key="6">
    <source>
        <dbReference type="EMBL" id="CAF4454684.1"/>
    </source>
</evidence>
<proteinExistence type="predicted"/>
<dbReference type="Proteomes" id="UP000663855">
    <property type="component" value="Unassembled WGS sequence"/>
</dbReference>
<dbReference type="AlphaFoldDB" id="A0A816BUQ5"/>
<dbReference type="EMBL" id="CAJNRE010017161">
    <property type="protein sequence ID" value="CAF2151596.1"/>
    <property type="molecule type" value="Genomic_DNA"/>
</dbReference>
<organism evidence="3 8">
    <name type="scientific">Rotaria magnacalcarata</name>
    <dbReference type="NCBI Taxonomy" id="392030"/>
    <lineage>
        <taxon>Eukaryota</taxon>
        <taxon>Metazoa</taxon>
        <taxon>Spiralia</taxon>
        <taxon>Gnathifera</taxon>
        <taxon>Rotifera</taxon>
        <taxon>Eurotatoria</taxon>
        <taxon>Bdelloidea</taxon>
        <taxon>Philodinida</taxon>
        <taxon>Philodinidae</taxon>
        <taxon>Rotaria</taxon>
    </lineage>
</organism>
<gene>
    <name evidence="6" type="ORF">BYL167_LOCUS33921</name>
    <name evidence="3" type="ORF">CJN711_LOCUS37075</name>
    <name evidence="5" type="ORF">GIL414_LOCUS30835</name>
    <name evidence="2" type="ORF">KQP761_LOCUS3748</name>
    <name evidence="4" type="ORF">MBJ925_LOCUS31319</name>
    <name evidence="7" type="ORF">SMN809_LOCUS39230</name>
</gene>
<evidence type="ECO:0000313" key="3">
    <source>
        <dbReference type="EMBL" id="CAF1615062.1"/>
    </source>
</evidence>
<name>A0A816BUQ5_9BILA</name>
<comment type="caution">
    <text evidence="3">The sequence shown here is derived from an EMBL/GenBank/DDBJ whole genome shotgun (WGS) entry which is preliminary data.</text>
</comment>
<feature type="chain" id="PRO_5036229644" evidence="1">
    <location>
        <begin position="18"/>
        <end position="217"/>
    </location>
</feature>
<dbReference type="Proteomes" id="UP000663824">
    <property type="component" value="Unassembled WGS sequence"/>
</dbReference>
<accession>A0A816BUQ5</accession>
<evidence type="ECO:0000256" key="1">
    <source>
        <dbReference type="SAM" id="SignalP"/>
    </source>
</evidence>
<dbReference type="Proteomes" id="UP000681967">
    <property type="component" value="Unassembled WGS sequence"/>
</dbReference>
<dbReference type="EMBL" id="CAJOBH010067310">
    <property type="protein sequence ID" value="CAF4454684.1"/>
    <property type="molecule type" value="Genomic_DNA"/>
</dbReference>